<dbReference type="GO" id="GO:0008081">
    <property type="term" value="F:phosphoric diester hydrolase activity"/>
    <property type="evidence" value="ECO:0007669"/>
    <property type="project" value="InterPro"/>
</dbReference>
<accession>A0A4R1L7G4</accession>
<name>A0A4R1L7G4_9BACT</name>
<dbReference type="EMBL" id="SMGK01000002">
    <property type="protein sequence ID" value="TCK74182.1"/>
    <property type="molecule type" value="Genomic_DNA"/>
</dbReference>
<dbReference type="Proteomes" id="UP000295210">
    <property type="component" value="Unassembled WGS sequence"/>
</dbReference>
<evidence type="ECO:0000313" key="3">
    <source>
        <dbReference type="Proteomes" id="UP000295210"/>
    </source>
</evidence>
<protein>
    <submittedName>
        <fullName evidence="2">Calcium-dependent phosphoinositide phospholipase C</fullName>
    </submittedName>
</protein>
<feature type="signal peptide" evidence="1">
    <location>
        <begin position="1"/>
        <end position="20"/>
    </location>
</feature>
<proteinExistence type="predicted"/>
<organism evidence="2 3">
    <name type="scientific">Acidipila rosea</name>
    <dbReference type="NCBI Taxonomy" id="768535"/>
    <lineage>
        <taxon>Bacteria</taxon>
        <taxon>Pseudomonadati</taxon>
        <taxon>Acidobacteriota</taxon>
        <taxon>Terriglobia</taxon>
        <taxon>Terriglobales</taxon>
        <taxon>Acidobacteriaceae</taxon>
        <taxon>Acidipila</taxon>
    </lineage>
</organism>
<dbReference type="InterPro" id="IPR032075">
    <property type="entry name" value="PI-PLC-C1"/>
</dbReference>
<keyword evidence="1" id="KW-0732">Signal</keyword>
<reference evidence="2 3" key="1">
    <citation type="submission" date="2019-03" db="EMBL/GenBank/DDBJ databases">
        <title>Genomic Encyclopedia of Type Strains, Phase IV (KMG-IV): sequencing the most valuable type-strain genomes for metagenomic binning, comparative biology and taxonomic classification.</title>
        <authorList>
            <person name="Goeker M."/>
        </authorList>
    </citation>
    <scope>NUCLEOTIDE SEQUENCE [LARGE SCALE GENOMIC DNA]</scope>
    <source>
        <strain evidence="2 3">DSM 103428</strain>
    </source>
</reference>
<dbReference type="CDD" id="cd08589">
    <property type="entry name" value="PI-PLCc_SaPLC1_like"/>
    <property type="match status" value="1"/>
</dbReference>
<dbReference type="Pfam" id="PF16670">
    <property type="entry name" value="PI-PLC-C1"/>
    <property type="match status" value="1"/>
</dbReference>
<keyword evidence="3" id="KW-1185">Reference proteome</keyword>
<dbReference type="AlphaFoldDB" id="A0A4R1L7G4"/>
<feature type="chain" id="PRO_5020480125" evidence="1">
    <location>
        <begin position="21"/>
        <end position="380"/>
    </location>
</feature>
<evidence type="ECO:0000256" key="1">
    <source>
        <dbReference type="SAM" id="SignalP"/>
    </source>
</evidence>
<comment type="caution">
    <text evidence="2">The sequence shown here is derived from an EMBL/GenBank/DDBJ whole genome shotgun (WGS) entry which is preliminary data.</text>
</comment>
<dbReference type="RefSeq" id="WP_131994853.1">
    <property type="nucleotide sequence ID" value="NZ_SMGK01000002.1"/>
</dbReference>
<dbReference type="Gene3D" id="3.20.20.190">
    <property type="entry name" value="Phosphatidylinositol (PI) phosphodiesterase"/>
    <property type="match status" value="1"/>
</dbReference>
<dbReference type="OrthoDB" id="195526at2"/>
<gene>
    <name evidence="2" type="ORF">C7378_1804</name>
</gene>
<dbReference type="InterPro" id="IPR017946">
    <property type="entry name" value="PLC-like_Pdiesterase_TIM-brl"/>
</dbReference>
<evidence type="ECO:0000313" key="2">
    <source>
        <dbReference type="EMBL" id="TCK74182.1"/>
    </source>
</evidence>
<sequence>MLRIKLLPALLMLGALPALSQTHTDDSIRINQIQVIGSHNSYHAGFAPSEAKYWKQQKPEMYRHLDYHHPPLPQQFDEGIRQIEIDTFADMKGGRYAHPAGLALVQKAGLPPDPPFDPNGVMLKPGFKVMHVQDVDYRSVCQPFTECLRQVRSWSRSHPDHIPIFVIIETKQDNPAPGKLINAEPYTAATWDALDAAIRSVFPANELITPDDVRGSYATLNEAIRKHGWPTLAKARGKVIFLMDQRNVEQAYLAGHPSLRGRVLFTNAAPGAPDAAFTEVNDVDVAKIQPLVREGYLVRTRTDADTEEARANDTRHRTEAMESGAQILSTDYWKAEPASWTGYSVGFKSGTVARCNPVDAPPTCTDSGLEPQPSQAALAH</sequence>
<dbReference type="GO" id="GO:0006629">
    <property type="term" value="P:lipid metabolic process"/>
    <property type="evidence" value="ECO:0007669"/>
    <property type="project" value="InterPro"/>
</dbReference>
<dbReference type="SUPFAM" id="SSF51695">
    <property type="entry name" value="PLC-like phosphodiesterases"/>
    <property type="match status" value="1"/>
</dbReference>